<dbReference type="GO" id="GO:0004984">
    <property type="term" value="F:olfactory receptor activity"/>
    <property type="evidence" value="ECO:0007669"/>
    <property type="project" value="TreeGrafter"/>
</dbReference>
<dbReference type="GO" id="GO:0016020">
    <property type="term" value="C:membrane"/>
    <property type="evidence" value="ECO:0007669"/>
    <property type="project" value="UniProtKB-SubCell"/>
</dbReference>
<evidence type="ECO:0000256" key="3">
    <source>
        <dbReference type="ARBA" id="ARBA00022989"/>
    </source>
</evidence>
<evidence type="ECO:0000256" key="2">
    <source>
        <dbReference type="ARBA" id="ARBA00022692"/>
    </source>
</evidence>
<evidence type="ECO:0008006" key="9">
    <source>
        <dbReference type="Google" id="ProtNLM"/>
    </source>
</evidence>
<sequence length="265" mass="31021">MTFLFVMLSKCILALISCLSFVFIYYHQRLTSIFHTNAKLILKFHIAFVFIGICGILFADGIDVLRFTVIKWINKDKLIATTIGTVVRTILADFSKPTPLVMITGTSYKFNMIEINLCAGLEIYNFLTFCVLYLVNLRRQRKIALIQYPLTYKYQLRENFLATSLIFPLELLHCVTYFPITVLIPFVANQNLTQMERTVLYTVTDWIVIYYVALPLLLWWRNGVNRKAVRRLVDNNLIGEKYAIERRDGRVETDKYFEMFKQMVA</sequence>
<dbReference type="AlphaFoldDB" id="A0A4U5M0K7"/>
<evidence type="ECO:0000256" key="4">
    <source>
        <dbReference type="ARBA" id="ARBA00023136"/>
    </source>
</evidence>
<dbReference type="EMBL" id="AZBU02000010">
    <property type="protein sequence ID" value="TKR62186.1"/>
    <property type="molecule type" value="Genomic_DNA"/>
</dbReference>
<keyword evidence="2 6" id="KW-0812">Transmembrane</keyword>
<organism evidence="7 8">
    <name type="scientific">Steinernema carpocapsae</name>
    <name type="common">Entomopathogenic nematode</name>
    <dbReference type="NCBI Taxonomy" id="34508"/>
    <lineage>
        <taxon>Eukaryota</taxon>
        <taxon>Metazoa</taxon>
        <taxon>Ecdysozoa</taxon>
        <taxon>Nematoda</taxon>
        <taxon>Chromadorea</taxon>
        <taxon>Rhabditida</taxon>
        <taxon>Tylenchina</taxon>
        <taxon>Panagrolaimomorpha</taxon>
        <taxon>Strongyloidoidea</taxon>
        <taxon>Steinernematidae</taxon>
        <taxon>Steinernema</taxon>
    </lineage>
</organism>
<reference evidence="7 8" key="1">
    <citation type="journal article" date="2015" name="Genome Biol.">
        <title>Comparative genomics of Steinernema reveals deeply conserved gene regulatory networks.</title>
        <authorList>
            <person name="Dillman A.R."/>
            <person name="Macchietto M."/>
            <person name="Porter C.F."/>
            <person name="Rogers A."/>
            <person name="Williams B."/>
            <person name="Antoshechkin I."/>
            <person name="Lee M.M."/>
            <person name="Goodwin Z."/>
            <person name="Lu X."/>
            <person name="Lewis E.E."/>
            <person name="Goodrich-Blair H."/>
            <person name="Stock S.P."/>
            <person name="Adams B.J."/>
            <person name="Sternberg P.W."/>
            <person name="Mortazavi A."/>
        </authorList>
    </citation>
    <scope>NUCLEOTIDE SEQUENCE [LARGE SCALE GENOMIC DNA]</scope>
    <source>
        <strain evidence="7 8">ALL</strain>
    </source>
</reference>
<feature type="transmembrane region" description="Helical" evidence="6">
    <location>
        <begin position="6"/>
        <end position="28"/>
    </location>
</feature>
<feature type="transmembrane region" description="Helical" evidence="6">
    <location>
        <begin position="113"/>
        <end position="135"/>
    </location>
</feature>
<comment type="subcellular location">
    <subcellularLocation>
        <location evidence="1">Membrane</location>
        <topology evidence="1">Multi-pass membrane protein</topology>
    </subcellularLocation>
</comment>
<feature type="transmembrane region" description="Helical" evidence="6">
    <location>
        <begin position="199"/>
        <end position="220"/>
    </location>
</feature>
<evidence type="ECO:0000256" key="6">
    <source>
        <dbReference type="SAM" id="Phobius"/>
    </source>
</evidence>
<evidence type="ECO:0000256" key="1">
    <source>
        <dbReference type="ARBA" id="ARBA00004141"/>
    </source>
</evidence>
<gene>
    <name evidence="7" type="ORF">L596_026179</name>
</gene>
<dbReference type="PANTHER" id="PTHR31357">
    <property type="entry name" value="SERPENTINE RECEPTOR CLASS ALPHA-10"/>
    <property type="match status" value="1"/>
</dbReference>
<comment type="caution">
    <text evidence="7">The sequence shown here is derived from an EMBL/GenBank/DDBJ whole genome shotgun (WGS) entry which is preliminary data.</text>
</comment>
<keyword evidence="8" id="KW-1185">Reference proteome</keyword>
<dbReference type="InterPro" id="IPR019408">
    <property type="entry name" value="7TM_GPCR_serpentine_rcpt_Srab"/>
</dbReference>
<reference evidence="7 8" key="2">
    <citation type="journal article" date="2019" name="G3 (Bethesda)">
        <title>Hybrid Assembly of the Genome of the Entomopathogenic Nematode Steinernema carpocapsae Identifies the X-Chromosome.</title>
        <authorList>
            <person name="Serra L."/>
            <person name="Macchietto M."/>
            <person name="Macias-Munoz A."/>
            <person name="McGill C.J."/>
            <person name="Rodriguez I.M."/>
            <person name="Rodriguez B."/>
            <person name="Murad R."/>
            <person name="Mortazavi A."/>
        </authorList>
    </citation>
    <scope>NUCLEOTIDE SEQUENCE [LARGE SCALE GENOMIC DNA]</scope>
    <source>
        <strain evidence="7 8">ALL</strain>
    </source>
</reference>
<keyword evidence="4 6" id="KW-0472">Membrane</keyword>
<evidence type="ECO:0000313" key="8">
    <source>
        <dbReference type="Proteomes" id="UP000298663"/>
    </source>
</evidence>
<evidence type="ECO:0000256" key="5">
    <source>
        <dbReference type="ARBA" id="ARBA00037994"/>
    </source>
</evidence>
<comment type="similarity">
    <text evidence="5">Belongs to the nematode receptor-like protein sra family.</text>
</comment>
<dbReference type="Proteomes" id="UP000298663">
    <property type="component" value="Unassembled WGS sequence"/>
</dbReference>
<keyword evidence="3 6" id="KW-1133">Transmembrane helix</keyword>
<feature type="transmembrane region" description="Helical" evidence="6">
    <location>
        <begin position="160"/>
        <end position="187"/>
    </location>
</feature>
<accession>A0A4U5M0K7</accession>
<name>A0A4U5M0K7_STECR</name>
<dbReference type="InterPro" id="IPR051080">
    <property type="entry name" value="Nematode_rcpt-like_serp_alpha"/>
</dbReference>
<dbReference type="OrthoDB" id="10432871at2759"/>
<evidence type="ECO:0000313" key="7">
    <source>
        <dbReference type="EMBL" id="TKR62186.1"/>
    </source>
</evidence>
<proteinExistence type="inferred from homology"/>
<protein>
    <recommendedName>
        <fullName evidence="9">7TM GPCR serpentine receptor class x (Srx) domain-containing protein</fullName>
    </recommendedName>
</protein>
<feature type="transmembrane region" description="Helical" evidence="6">
    <location>
        <begin position="40"/>
        <end position="59"/>
    </location>
</feature>
<dbReference type="Pfam" id="PF10292">
    <property type="entry name" value="7TM_GPCR_Srab"/>
    <property type="match status" value="1"/>
</dbReference>
<dbReference type="PANTHER" id="PTHR31357:SF5">
    <property type="entry name" value="SERPENTINE RECEPTOR CLASS ALPHA-1-RELATED"/>
    <property type="match status" value="1"/>
</dbReference>